<dbReference type="CTD" id="83932"/>
<keyword evidence="9" id="KW-0378">Hydrolase</keyword>
<dbReference type="GO" id="GO:0003697">
    <property type="term" value="F:single-stranded DNA binding"/>
    <property type="evidence" value="ECO:0007669"/>
    <property type="project" value="InterPro"/>
</dbReference>
<keyword evidence="5" id="KW-0645">Protease</keyword>
<evidence type="ECO:0000256" key="6">
    <source>
        <dbReference type="ARBA" id="ARBA00022723"/>
    </source>
</evidence>
<dbReference type="InterPro" id="IPR006642">
    <property type="entry name" value="Rad18_UBZ4"/>
</dbReference>
<dbReference type="PANTHER" id="PTHR21220">
    <property type="entry name" value="DNA-DEPENDENT METALLOPROTEASE SPRTN"/>
    <property type="match status" value="1"/>
</dbReference>
<feature type="compositionally biased region" description="Low complexity" evidence="17">
    <location>
        <begin position="488"/>
        <end position="503"/>
    </location>
</feature>
<evidence type="ECO:0000313" key="19">
    <source>
        <dbReference type="EMBL" id="AFO99803.1"/>
    </source>
</evidence>
<keyword evidence="10" id="KW-0862">Zinc</keyword>
<evidence type="ECO:0000256" key="13">
    <source>
        <dbReference type="ARBA" id="ARBA00023242"/>
    </source>
</evidence>
<keyword evidence="4" id="KW-0158">Chromosome</keyword>
<dbReference type="GO" id="GO:0005694">
    <property type="term" value="C:chromosome"/>
    <property type="evidence" value="ECO:0007669"/>
    <property type="project" value="UniProtKB-SubCell"/>
</dbReference>
<dbReference type="PANTHER" id="PTHR21220:SF0">
    <property type="entry name" value="DNA-DEPENDENT METALLOPROTEASE SPRTN"/>
    <property type="match status" value="1"/>
</dbReference>
<feature type="region of interest" description="Disordered" evidence="17">
    <location>
        <begin position="545"/>
        <end position="574"/>
    </location>
</feature>
<dbReference type="EMBL" id="JW867286">
    <property type="protein sequence ID" value="AFO99803.1"/>
    <property type="molecule type" value="mRNA"/>
</dbReference>
<evidence type="ECO:0000259" key="18">
    <source>
        <dbReference type="PROSITE" id="PS51908"/>
    </source>
</evidence>
<organism evidence="19">
    <name type="scientific">Callorhinchus milii</name>
    <name type="common">Ghost shark</name>
    <dbReference type="NCBI Taxonomy" id="7868"/>
    <lineage>
        <taxon>Eukaryota</taxon>
        <taxon>Metazoa</taxon>
        <taxon>Chordata</taxon>
        <taxon>Craniata</taxon>
        <taxon>Vertebrata</taxon>
        <taxon>Chondrichthyes</taxon>
        <taxon>Holocephali</taxon>
        <taxon>Chimaeriformes</taxon>
        <taxon>Callorhinchidae</taxon>
        <taxon>Callorhinchus</taxon>
    </lineage>
</organism>
<evidence type="ECO:0000256" key="4">
    <source>
        <dbReference type="ARBA" id="ARBA00022454"/>
    </source>
</evidence>
<keyword evidence="7 16" id="KW-0227">DNA damage</keyword>
<evidence type="ECO:0000256" key="3">
    <source>
        <dbReference type="ARBA" id="ARBA00010724"/>
    </source>
</evidence>
<dbReference type="GO" id="GO:0004222">
    <property type="term" value="F:metalloendopeptidase activity"/>
    <property type="evidence" value="ECO:0007669"/>
    <property type="project" value="InterPro"/>
</dbReference>
<reference evidence="19" key="1">
    <citation type="journal article" date="2014" name="Nature">
        <title>Elephant shark genome provides unique insights into gnathostome evolution.</title>
        <authorList>
            <consortium name="International Elephant Shark Genome Sequencing Consortium"/>
            <person name="Venkatesh B."/>
            <person name="Lee A.P."/>
            <person name="Ravi V."/>
            <person name="Maurya A.K."/>
            <person name="Lian M.M."/>
            <person name="Swann J.B."/>
            <person name="Ohta Y."/>
            <person name="Flajnik M.F."/>
            <person name="Sutoh Y."/>
            <person name="Kasahara M."/>
            <person name="Hoon S."/>
            <person name="Gangu V."/>
            <person name="Roy S.W."/>
            <person name="Irimia M."/>
            <person name="Korzh V."/>
            <person name="Kondrychyn I."/>
            <person name="Lim Z.W."/>
            <person name="Tay B.H."/>
            <person name="Tohari S."/>
            <person name="Kong K.W."/>
            <person name="Ho S."/>
            <person name="Lorente-Galdos B."/>
            <person name="Quilez J."/>
            <person name="Marques-Bonet T."/>
            <person name="Raney B.J."/>
            <person name="Ingham P.W."/>
            <person name="Tay A."/>
            <person name="Hillier L.W."/>
            <person name="Minx P."/>
            <person name="Boehm T."/>
            <person name="Wilson R.K."/>
            <person name="Brenner S."/>
            <person name="Warren W.C."/>
        </authorList>
    </citation>
    <scope>NUCLEOTIDE SEQUENCE</scope>
    <source>
        <tissue evidence="19">Intestine</tissue>
    </source>
</reference>
<evidence type="ECO:0000256" key="2">
    <source>
        <dbReference type="ARBA" id="ARBA00004286"/>
    </source>
</evidence>
<feature type="region of interest" description="Disordered" evidence="17">
    <location>
        <begin position="247"/>
        <end position="276"/>
    </location>
</feature>
<comment type="similarity">
    <text evidence="3">Belongs to the Spartan family.</text>
</comment>
<feature type="domain" description="UBZ4-type" evidence="18">
    <location>
        <begin position="581"/>
        <end position="605"/>
    </location>
</feature>
<dbReference type="GO" id="GO:0031593">
    <property type="term" value="F:polyubiquitin modification-dependent protein binding"/>
    <property type="evidence" value="ECO:0007669"/>
    <property type="project" value="TreeGrafter"/>
</dbReference>
<evidence type="ECO:0000256" key="9">
    <source>
        <dbReference type="ARBA" id="ARBA00022801"/>
    </source>
</evidence>
<keyword evidence="13" id="KW-0539">Nucleus</keyword>
<evidence type="ECO:0000256" key="7">
    <source>
        <dbReference type="ARBA" id="ARBA00022763"/>
    </source>
</evidence>
<dbReference type="AlphaFoldDB" id="V9KMP8"/>
<keyword evidence="11" id="KW-0482">Metalloprotease</keyword>
<accession>V9KMP8</accession>
<evidence type="ECO:0000256" key="8">
    <source>
        <dbReference type="ARBA" id="ARBA00022771"/>
    </source>
</evidence>
<protein>
    <recommendedName>
        <fullName evidence="14">DNA-dependent metalloprotease SPRTN</fullName>
    </recommendedName>
    <alternativeName>
        <fullName evidence="15">Protein with SprT-like domain at the N terminus</fullName>
    </alternativeName>
</protein>
<dbReference type="InterPro" id="IPR044245">
    <property type="entry name" value="Spartan"/>
</dbReference>
<dbReference type="InterPro" id="IPR055220">
    <property type="entry name" value="SPRTN_ZBD"/>
</dbReference>
<evidence type="ECO:0000256" key="17">
    <source>
        <dbReference type="SAM" id="MobiDB-lite"/>
    </source>
</evidence>
<feature type="compositionally biased region" description="Polar residues" evidence="17">
    <location>
        <begin position="560"/>
        <end position="573"/>
    </location>
</feature>
<dbReference type="GO" id="GO:0006281">
    <property type="term" value="P:DNA repair"/>
    <property type="evidence" value="ECO:0007669"/>
    <property type="project" value="UniProtKB-KW"/>
</dbReference>
<evidence type="ECO:0000256" key="16">
    <source>
        <dbReference type="PROSITE-ProRule" id="PRU01256"/>
    </source>
</evidence>
<dbReference type="PROSITE" id="PS51908">
    <property type="entry name" value="ZF_UBZ4"/>
    <property type="match status" value="1"/>
</dbReference>
<keyword evidence="12 16" id="KW-0234">DNA repair</keyword>
<dbReference type="Pfam" id="PF10263">
    <property type="entry name" value="SprT-like"/>
    <property type="match status" value="1"/>
</dbReference>
<evidence type="ECO:0000256" key="10">
    <source>
        <dbReference type="ARBA" id="ARBA00022833"/>
    </source>
</evidence>
<evidence type="ECO:0000256" key="12">
    <source>
        <dbReference type="ARBA" id="ARBA00023204"/>
    </source>
</evidence>
<dbReference type="KEGG" id="cmk:103181980"/>
<dbReference type="SMART" id="SM00731">
    <property type="entry name" value="SprT"/>
    <property type="match status" value="1"/>
</dbReference>
<feature type="compositionally biased region" description="Low complexity" evidence="17">
    <location>
        <begin position="433"/>
        <end position="444"/>
    </location>
</feature>
<dbReference type="GO" id="GO:0005634">
    <property type="term" value="C:nucleus"/>
    <property type="evidence" value="ECO:0007669"/>
    <property type="project" value="UniProtKB-SubCell"/>
</dbReference>
<dbReference type="Pfam" id="PF22934">
    <property type="entry name" value="SPRTN_ZBD"/>
    <property type="match status" value="1"/>
</dbReference>
<proteinExistence type="evidence at transcript level"/>
<dbReference type="InterPro" id="IPR006640">
    <property type="entry name" value="SprT-like_domain"/>
</dbReference>
<keyword evidence="6" id="KW-0479">Metal-binding</keyword>
<sequence length="605" mass="67402">MDGVDYLLALQLQEELQREEAAASGASASPAAAGSAALFCNGRQGGVEEWARRAPQKPLSVVDESWELIDPSPDLRALFLQFDDMFFWGKLAGVEVRWSPRMTLCAGVCCYEGRGGLCSIRISEPLLKLRPRRDLVETLLHEMIHALLFVTNNNKDHDSHGPEFCKHMKRINGMTGANVTIYHTFHDEVDEYRRHWWRCDGPCQKRAPYFGYVKRAMNRAPSANDPWWADHQETCGGTYIKIKEPENYKKPKKGKAEQTPINQPKPVKHKDQSPGVDIRSLFPFNGKGYALGGNRDDLLSGNTTIGRIPQNSKLLSPFFQNGYQHPEHSSMSDIKSDQCNMHKPVSLPPVRPVNSATSGVSHSANGLSSSLSGWLLKHSSSNLKSSPKKSVSNRNAFVNINGSPVKIPISTKAVKEDICKSGQKRVHSEMFNSSQQYSSSSRQSDTNRDDIKAKKKVRTATDLSRSSILHAFPKLSEFKQVEQMDKISSPQSSSFSQQSLSSSDNTTTNEKLRTVTNVSRNSVLPVFPKSLEPKRVDQLIRAHEFSQSKSQHRDIGESANPRTSQVDTMTETPNPDHGSITVNCPVCCTVILESKINEHLDSCLK</sequence>
<evidence type="ECO:0000256" key="14">
    <source>
        <dbReference type="ARBA" id="ARBA00023885"/>
    </source>
</evidence>
<feature type="region of interest" description="Disordered" evidence="17">
    <location>
        <begin position="483"/>
        <end position="509"/>
    </location>
</feature>
<dbReference type="GO" id="GO:0008270">
    <property type="term" value="F:zinc ion binding"/>
    <property type="evidence" value="ECO:0007669"/>
    <property type="project" value="UniProtKB-KW"/>
</dbReference>
<dbReference type="RefSeq" id="XP_042189498.1">
    <property type="nucleotide sequence ID" value="XM_042333564.1"/>
</dbReference>
<evidence type="ECO:0000256" key="1">
    <source>
        <dbReference type="ARBA" id="ARBA00004123"/>
    </source>
</evidence>
<dbReference type="SMART" id="SM00734">
    <property type="entry name" value="ZnF_Rad18"/>
    <property type="match status" value="1"/>
</dbReference>
<name>V9KMP8_CALMI</name>
<dbReference type="GO" id="GO:0006508">
    <property type="term" value="P:proteolysis"/>
    <property type="evidence" value="ECO:0007669"/>
    <property type="project" value="UniProtKB-KW"/>
</dbReference>
<dbReference type="Gene3D" id="3.30.160.60">
    <property type="entry name" value="Classic Zinc Finger"/>
    <property type="match status" value="1"/>
</dbReference>
<comment type="subcellular location">
    <subcellularLocation>
        <location evidence="2">Chromosome</location>
    </subcellularLocation>
    <subcellularLocation>
        <location evidence="1">Nucleus</location>
    </subcellularLocation>
</comment>
<feature type="compositionally biased region" description="Basic and acidic residues" evidence="17">
    <location>
        <begin position="545"/>
        <end position="556"/>
    </location>
</feature>
<evidence type="ECO:0000256" key="15">
    <source>
        <dbReference type="ARBA" id="ARBA00030396"/>
    </source>
</evidence>
<evidence type="ECO:0000256" key="5">
    <source>
        <dbReference type="ARBA" id="ARBA00022670"/>
    </source>
</evidence>
<keyword evidence="8 16" id="KW-0863">Zinc-finger</keyword>
<dbReference type="OrthoDB" id="5236983at2759"/>
<dbReference type="GeneID" id="103181980"/>
<evidence type="ECO:0000256" key="11">
    <source>
        <dbReference type="ARBA" id="ARBA00023049"/>
    </source>
</evidence>
<feature type="region of interest" description="Disordered" evidence="17">
    <location>
        <begin position="425"/>
        <end position="463"/>
    </location>
</feature>